<evidence type="ECO:0000256" key="2">
    <source>
        <dbReference type="ARBA" id="ARBA00004162"/>
    </source>
</evidence>
<keyword evidence="5 10" id="KW-0145">Chemotaxis</keyword>
<comment type="similarity">
    <text evidence="3 10">Belongs to the FliL family.</text>
</comment>
<keyword evidence="9 10" id="KW-0472">Membrane</keyword>
<proteinExistence type="inferred from homology"/>
<dbReference type="EMBL" id="JAVDVX010000002">
    <property type="protein sequence ID" value="MDR7089502.1"/>
    <property type="molecule type" value="Genomic_DNA"/>
</dbReference>
<comment type="caution">
    <text evidence="11">The sequence shown here is derived from an EMBL/GenBank/DDBJ whole genome shotgun (WGS) entry which is preliminary data.</text>
</comment>
<dbReference type="PANTHER" id="PTHR35091">
    <property type="entry name" value="FLAGELLAR PROTEIN FLIL"/>
    <property type="match status" value="1"/>
</dbReference>
<evidence type="ECO:0000256" key="8">
    <source>
        <dbReference type="ARBA" id="ARBA00022989"/>
    </source>
</evidence>
<dbReference type="Proteomes" id="UP001253595">
    <property type="component" value="Unassembled WGS sequence"/>
</dbReference>
<keyword evidence="11" id="KW-0969">Cilium</keyword>
<evidence type="ECO:0000256" key="4">
    <source>
        <dbReference type="ARBA" id="ARBA00022475"/>
    </source>
</evidence>
<evidence type="ECO:0000256" key="7">
    <source>
        <dbReference type="ARBA" id="ARBA00022779"/>
    </source>
</evidence>
<accession>A0ABU1UWC1</accession>
<evidence type="ECO:0000256" key="6">
    <source>
        <dbReference type="ARBA" id="ARBA00022692"/>
    </source>
</evidence>
<dbReference type="InterPro" id="IPR005503">
    <property type="entry name" value="FliL"/>
</dbReference>
<evidence type="ECO:0000256" key="10">
    <source>
        <dbReference type="RuleBase" id="RU364125"/>
    </source>
</evidence>
<keyword evidence="7 10" id="KW-0283">Flagellar rotation</keyword>
<evidence type="ECO:0000256" key="1">
    <source>
        <dbReference type="ARBA" id="ARBA00002254"/>
    </source>
</evidence>
<keyword evidence="11" id="KW-0966">Cell projection</keyword>
<evidence type="ECO:0000256" key="5">
    <source>
        <dbReference type="ARBA" id="ARBA00022500"/>
    </source>
</evidence>
<feature type="transmembrane region" description="Helical" evidence="10">
    <location>
        <begin position="27"/>
        <end position="49"/>
    </location>
</feature>
<keyword evidence="6 10" id="KW-0812">Transmembrane</keyword>
<protein>
    <recommendedName>
        <fullName evidence="10">Flagellar protein FliL</fullName>
    </recommendedName>
</protein>
<comment type="function">
    <text evidence="1 10">Controls the rotational direction of flagella during chemotaxis.</text>
</comment>
<name>A0ABU1UWC1_9GAMM</name>
<keyword evidence="10" id="KW-0997">Cell inner membrane</keyword>
<comment type="subcellular location">
    <subcellularLocation>
        <location evidence="10">Cell inner membrane</location>
    </subcellularLocation>
    <subcellularLocation>
        <location evidence="2">Cell membrane</location>
        <topology evidence="2">Single-pass membrane protein</topology>
    </subcellularLocation>
</comment>
<evidence type="ECO:0000256" key="9">
    <source>
        <dbReference type="ARBA" id="ARBA00023136"/>
    </source>
</evidence>
<keyword evidence="4" id="KW-1003">Cell membrane</keyword>
<sequence length="189" mass="20677">MAAAPKAKTDAGNADAAADAKKKKKKLLLIIGLAVALIAISIGGTIVALKFLAPAPPEGEVAEEEQAESTLAPALYYEMTPNFTINFNVNGRQRYLQAAITLLYRDPLLEELLKLHMPAIRNGLVMLLSAKNFEELQTNEGKEILRKEALEIIRSQLQKEQEALVTSGKSEEVSPSNVEQVLFTNFVMQ</sequence>
<keyword evidence="12" id="KW-1185">Reference proteome</keyword>
<dbReference type="Pfam" id="PF03748">
    <property type="entry name" value="FliL"/>
    <property type="match status" value="1"/>
</dbReference>
<organism evidence="11 12">
    <name type="scientific">Cellvibrio fibrivorans</name>
    <dbReference type="NCBI Taxonomy" id="126350"/>
    <lineage>
        <taxon>Bacteria</taxon>
        <taxon>Pseudomonadati</taxon>
        <taxon>Pseudomonadota</taxon>
        <taxon>Gammaproteobacteria</taxon>
        <taxon>Cellvibrionales</taxon>
        <taxon>Cellvibrionaceae</taxon>
        <taxon>Cellvibrio</taxon>
    </lineage>
</organism>
<dbReference type="PANTHER" id="PTHR35091:SF2">
    <property type="entry name" value="FLAGELLAR PROTEIN FLIL"/>
    <property type="match status" value="1"/>
</dbReference>
<reference evidence="11 12" key="1">
    <citation type="submission" date="2023-07" db="EMBL/GenBank/DDBJ databases">
        <title>Sorghum-associated microbial communities from plants grown in Nebraska, USA.</title>
        <authorList>
            <person name="Schachtman D."/>
        </authorList>
    </citation>
    <scope>NUCLEOTIDE SEQUENCE [LARGE SCALE GENOMIC DNA]</scope>
    <source>
        <strain evidence="11 12">BE190</strain>
    </source>
</reference>
<keyword evidence="8 10" id="KW-1133">Transmembrane helix</keyword>
<gene>
    <name evidence="11" type="ORF">J2X05_001508</name>
</gene>
<evidence type="ECO:0000313" key="11">
    <source>
        <dbReference type="EMBL" id="MDR7089502.1"/>
    </source>
</evidence>
<evidence type="ECO:0000256" key="3">
    <source>
        <dbReference type="ARBA" id="ARBA00008281"/>
    </source>
</evidence>
<dbReference type="RefSeq" id="WP_310070720.1">
    <property type="nucleotide sequence ID" value="NZ_JAVDVX010000002.1"/>
</dbReference>
<keyword evidence="11" id="KW-0282">Flagellum</keyword>
<evidence type="ECO:0000313" key="12">
    <source>
        <dbReference type="Proteomes" id="UP001253595"/>
    </source>
</evidence>